<proteinExistence type="predicted"/>
<sequence>MSDLEFHLQGEQAATTAAALETFFAETFGAEIRRENPPPPAVGEAEKAVDSIAVAALVLSIPGALLAAMDLAERLKLKQKVDRLITLARREWREHGTRIWLRRRNATPLALDEIEPAAVLDAAEQAREP</sequence>
<reference evidence="1 2" key="1">
    <citation type="submission" date="2019-03" db="EMBL/GenBank/DDBJ databases">
        <title>Metabolic reconstructions from genomes of highly enriched 'Candidatus Accumulibacter' and 'Candidatus Competibacter' bioreactor populations.</title>
        <authorList>
            <person name="Annavajhala M.K."/>
            <person name="Welles L."/>
            <person name="Abbas B."/>
            <person name="Sorokin D."/>
            <person name="Park H."/>
            <person name="Van Loosdrecht M."/>
            <person name="Chandran K."/>
        </authorList>
    </citation>
    <scope>NUCLEOTIDE SEQUENCE [LARGE SCALE GENOMIC DNA]</scope>
    <source>
        <strain evidence="1 2">SBR_G</strain>
    </source>
</reference>
<accession>A0ABX1TQ27</accession>
<dbReference type="EMBL" id="SPMZ01000040">
    <property type="protein sequence ID" value="NMQ20208.1"/>
    <property type="molecule type" value="Genomic_DNA"/>
</dbReference>
<evidence type="ECO:0000313" key="1">
    <source>
        <dbReference type="EMBL" id="NMQ20208.1"/>
    </source>
</evidence>
<keyword evidence="2" id="KW-1185">Reference proteome</keyword>
<organism evidence="1 2">
    <name type="scientific">Candidatus Competibacter phosphatis</name>
    <dbReference type="NCBI Taxonomy" id="221280"/>
    <lineage>
        <taxon>Bacteria</taxon>
        <taxon>Pseudomonadati</taxon>
        <taxon>Pseudomonadota</taxon>
        <taxon>Gammaproteobacteria</taxon>
        <taxon>Candidatus Competibacteraceae</taxon>
        <taxon>Candidatus Competibacter</taxon>
    </lineage>
</organism>
<name>A0ABX1TQ27_9GAMM</name>
<evidence type="ECO:0000313" key="2">
    <source>
        <dbReference type="Proteomes" id="UP000760480"/>
    </source>
</evidence>
<dbReference type="RefSeq" id="WP_169249470.1">
    <property type="nucleotide sequence ID" value="NZ_SPMZ01000040.1"/>
</dbReference>
<comment type="caution">
    <text evidence="1">The sequence shown here is derived from an EMBL/GenBank/DDBJ whole genome shotgun (WGS) entry which is preliminary data.</text>
</comment>
<dbReference type="Proteomes" id="UP000760480">
    <property type="component" value="Unassembled WGS sequence"/>
</dbReference>
<protein>
    <submittedName>
        <fullName evidence="1">Uncharacterized protein</fullName>
    </submittedName>
</protein>
<gene>
    <name evidence="1" type="ORF">E4P82_13965</name>
</gene>